<dbReference type="Proteomes" id="UP000199448">
    <property type="component" value="Unassembled WGS sequence"/>
</dbReference>
<sequence length="228" mass="26771">MKHLISQIKIEVNENLYIKNPESSDLGKKIVEHSILLIDKIGFEQFTFRKLGKEIGSNESSVYRYFENKHKLLLYLTSWYWGWKEYQLVFSTANMDDKSAKLKKAVQVLTRQVEKDSFISHIDEVVLNRVVVNEFSKSYLTKEVDKENKEGFFAVYNRLVFRLKEMIEEVDKEYPYPASLASTILEGSLHQYFLKEHFPALTECSTKTLPSEYFTHMVFNVLNLKNNG</sequence>
<feature type="domain" description="HTH tetR-type" evidence="3">
    <location>
        <begin position="24"/>
        <end position="84"/>
    </location>
</feature>
<keyword evidence="1 2" id="KW-0238">DNA-binding</keyword>
<evidence type="ECO:0000256" key="1">
    <source>
        <dbReference type="ARBA" id="ARBA00023125"/>
    </source>
</evidence>
<dbReference type="PROSITE" id="PS50977">
    <property type="entry name" value="HTH_TETR_2"/>
    <property type="match status" value="1"/>
</dbReference>
<evidence type="ECO:0000256" key="2">
    <source>
        <dbReference type="PROSITE-ProRule" id="PRU00335"/>
    </source>
</evidence>
<protein>
    <submittedName>
        <fullName evidence="4">Transcriptional regulator, TetR family</fullName>
    </submittedName>
</protein>
<organism evidence="4 5">
    <name type="scientific">Salinimicrobium catena</name>
    <dbReference type="NCBI Taxonomy" id="390640"/>
    <lineage>
        <taxon>Bacteria</taxon>
        <taxon>Pseudomonadati</taxon>
        <taxon>Bacteroidota</taxon>
        <taxon>Flavobacteriia</taxon>
        <taxon>Flavobacteriales</taxon>
        <taxon>Flavobacteriaceae</taxon>
        <taxon>Salinimicrobium</taxon>
    </lineage>
</organism>
<dbReference type="STRING" id="390640.SAMN04488034_10620"/>
<gene>
    <name evidence="4" type="ORF">SAMN04488034_10620</name>
</gene>
<keyword evidence="5" id="KW-1185">Reference proteome</keyword>
<dbReference type="InterPro" id="IPR001647">
    <property type="entry name" value="HTH_TetR"/>
</dbReference>
<dbReference type="GO" id="GO:0003677">
    <property type="term" value="F:DNA binding"/>
    <property type="evidence" value="ECO:0007669"/>
    <property type="project" value="UniProtKB-UniRule"/>
</dbReference>
<dbReference type="EMBL" id="FNUG01000006">
    <property type="protein sequence ID" value="SEF05317.1"/>
    <property type="molecule type" value="Genomic_DNA"/>
</dbReference>
<name>A0A1H5NX06_9FLAO</name>
<dbReference type="Pfam" id="PF00440">
    <property type="entry name" value="TetR_N"/>
    <property type="match status" value="1"/>
</dbReference>
<evidence type="ECO:0000313" key="4">
    <source>
        <dbReference type="EMBL" id="SEF05317.1"/>
    </source>
</evidence>
<proteinExistence type="predicted"/>
<feature type="DNA-binding region" description="H-T-H motif" evidence="2">
    <location>
        <begin position="47"/>
        <end position="66"/>
    </location>
</feature>
<dbReference type="SUPFAM" id="SSF46689">
    <property type="entry name" value="Homeodomain-like"/>
    <property type="match status" value="1"/>
</dbReference>
<reference evidence="4 5" key="1">
    <citation type="submission" date="2016-10" db="EMBL/GenBank/DDBJ databases">
        <authorList>
            <person name="de Groot N.N."/>
        </authorList>
    </citation>
    <scope>NUCLEOTIDE SEQUENCE [LARGE SCALE GENOMIC DNA]</scope>
    <source>
        <strain evidence="4 5">DSM 23553</strain>
    </source>
</reference>
<dbReference type="AlphaFoldDB" id="A0A1H5NX06"/>
<dbReference type="RefSeq" id="WP_093113698.1">
    <property type="nucleotide sequence ID" value="NZ_FNGG01000006.1"/>
</dbReference>
<dbReference type="Gene3D" id="1.10.357.10">
    <property type="entry name" value="Tetracycline Repressor, domain 2"/>
    <property type="match status" value="1"/>
</dbReference>
<evidence type="ECO:0000259" key="3">
    <source>
        <dbReference type="PROSITE" id="PS50977"/>
    </source>
</evidence>
<accession>A0A1H5NX06</accession>
<dbReference type="InterPro" id="IPR009057">
    <property type="entry name" value="Homeodomain-like_sf"/>
</dbReference>
<evidence type="ECO:0000313" key="5">
    <source>
        <dbReference type="Proteomes" id="UP000199448"/>
    </source>
</evidence>
<dbReference type="OrthoDB" id="649282at2"/>